<feature type="compositionally biased region" description="Low complexity" evidence="1">
    <location>
        <begin position="627"/>
        <end position="647"/>
    </location>
</feature>
<sequence>MALISCCRLPYRISLKWTVDYFRRGCHIIPRLYCTSPTGNKNYYDPLKALVKQRRSEARRSLLVEVAGVKSAGDLHQVCSQYGSVQHMFHFTTWRGTHCKEMILVEFQEASSLAEALADTGSLDTRQVIPACSPLVWLAAQTASDGDHQQVKRDASSLVVNESGVGRIEKGGSEYTEKLVTKGNTEVVESNISDTEIRDTSVARDSVDSTVTKDNTLDSQTVHAGPSKYSSNFVTNALTSTPEDLVRSLYHCSDMSEQIQTLYDSQRLSELGWRLRFFSCWQVEAALSGLFPRAAVLPFGSSINSFGNLTCDLDMNLELDSQQSMEKPPRLMYQAKKRGGNQSSTRLSLQRHLEVISDLLHCFMPGCSQVRKILNAKVPIIKYRHDLTDLECDLSLGNSSGYHMSQLLYLYGEWDPRVRPLVFAVRRWALDRHLTSPFAGRWITNFSLTLLVLFYLINVQVIPSLSTLGIIPFNPTNEPEDAYFLFPSEMQQQMMSSENKDSLEELLRGFFEFYDCFNFREQGLSLLHGHGFVKPEHRAMYIQNPLSRELNVSRNVTLEEVDRIRTEITNARYLLEGSKALQNNGSDRESAWGALPLWDGFQRPDPEHGVMKYTVNWSSLFVDGNDSQTKGSSSQKTNKSSQKTGSNMVTAGQGKGKKKNNHEDLNGLVSNLKQQALTKKIWKNRGISIGWGGEGCLRFLSAEVGRGLESRGLRSVRDGVEGGRCSVSPCPPPSTSGILQYTLPPMHTDQSRYYTHIRLGAHHHHLSWPQQHSLVKTPTVRAPSLA</sequence>
<dbReference type="PANTHER" id="PTHR12271:SF133">
    <property type="entry name" value="POLY(A) RNA POLYMERASE, MITOCHONDRIAL"/>
    <property type="match status" value="1"/>
</dbReference>
<evidence type="ECO:0000313" key="3">
    <source>
        <dbReference type="EMBL" id="KAK4290695.1"/>
    </source>
</evidence>
<dbReference type="PANTHER" id="PTHR12271">
    <property type="entry name" value="POLY A POLYMERASE CID PAP -RELATED"/>
    <property type="match status" value="1"/>
</dbReference>
<gene>
    <name evidence="3" type="ORF">Pmani_036431</name>
</gene>
<accession>A0AAE1NK66</accession>
<reference evidence="3" key="1">
    <citation type="submission" date="2023-11" db="EMBL/GenBank/DDBJ databases">
        <title>Genome assemblies of two species of porcelain crab, Petrolisthes cinctipes and Petrolisthes manimaculis (Anomura: Porcellanidae).</title>
        <authorList>
            <person name="Angst P."/>
        </authorList>
    </citation>
    <scope>NUCLEOTIDE SEQUENCE</scope>
    <source>
        <strain evidence="3">PB745_02</strain>
        <tissue evidence="3">Gill</tissue>
    </source>
</reference>
<evidence type="ECO:0000256" key="1">
    <source>
        <dbReference type="SAM" id="MobiDB-lite"/>
    </source>
</evidence>
<dbReference type="InterPro" id="IPR054708">
    <property type="entry name" value="MTPAP-like_central"/>
</dbReference>
<evidence type="ECO:0000313" key="4">
    <source>
        <dbReference type="Proteomes" id="UP001292094"/>
    </source>
</evidence>
<name>A0AAE1NK66_9EUCA</name>
<dbReference type="Gene3D" id="1.10.1410.10">
    <property type="match status" value="1"/>
</dbReference>
<feature type="domain" description="Poly(A) RNA polymerase mitochondrial-like central palm" evidence="2">
    <location>
        <begin position="256"/>
        <end position="412"/>
    </location>
</feature>
<protein>
    <recommendedName>
        <fullName evidence="2">Poly(A) RNA polymerase mitochondrial-like central palm domain-containing protein</fullName>
    </recommendedName>
</protein>
<comment type="caution">
    <text evidence="3">The sequence shown here is derived from an EMBL/GenBank/DDBJ whole genome shotgun (WGS) entry which is preliminary data.</text>
</comment>
<dbReference type="CDD" id="cd05402">
    <property type="entry name" value="NT_PAP_TUTase"/>
    <property type="match status" value="1"/>
</dbReference>
<dbReference type="SUPFAM" id="SSF81301">
    <property type="entry name" value="Nucleotidyltransferase"/>
    <property type="match status" value="1"/>
</dbReference>
<dbReference type="GO" id="GO:0031123">
    <property type="term" value="P:RNA 3'-end processing"/>
    <property type="evidence" value="ECO:0007669"/>
    <property type="project" value="TreeGrafter"/>
</dbReference>
<feature type="region of interest" description="Disordered" evidence="1">
    <location>
        <begin position="626"/>
        <end position="664"/>
    </location>
</feature>
<dbReference type="GO" id="GO:0046872">
    <property type="term" value="F:metal ion binding"/>
    <property type="evidence" value="ECO:0007669"/>
    <property type="project" value="UniProtKB-KW"/>
</dbReference>
<dbReference type="GO" id="GO:1990817">
    <property type="term" value="F:poly(A) RNA polymerase activity"/>
    <property type="evidence" value="ECO:0007669"/>
    <property type="project" value="TreeGrafter"/>
</dbReference>
<dbReference type="EMBL" id="JAWZYT010005400">
    <property type="protein sequence ID" value="KAK4290695.1"/>
    <property type="molecule type" value="Genomic_DNA"/>
</dbReference>
<organism evidence="3 4">
    <name type="scientific">Petrolisthes manimaculis</name>
    <dbReference type="NCBI Taxonomy" id="1843537"/>
    <lineage>
        <taxon>Eukaryota</taxon>
        <taxon>Metazoa</taxon>
        <taxon>Ecdysozoa</taxon>
        <taxon>Arthropoda</taxon>
        <taxon>Crustacea</taxon>
        <taxon>Multicrustacea</taxon>
        <taxon>Malacostraca</taxon>
        <taxon>Eumalacostraca</taxon>
        <taxon>Eucarida</taxon>
        <taxon>Decapoda</taxon>
        <taxon>Pleocyemata</taxon>
        <taxon>Anomura</taxon>
        <taxon>Galatheoidea</taxon>
        <taxon>Porcellanidae</taxon>
        <taxon>Petrolisthes</taxon>
    </lineage>
</organism>
<dbReference type="Pfam" id="PF22600">
    <property type="entry name" value="MTPAP-like_central"/>
    <property type="match status" value="1"/>
</dbReference>
<dbReference type="Proteomes" id="UP001292094">
    <property type="component" value="Unassembled WGS sequence"/>
</dbReference>
<proteinExistence type="predicted"/>
<dbReference type="AlphaFoldDB" id="A0AAE1NK66"/>
<evidence type="ECO:0000259" key="2">
    <source>
        <dbReference type="Pfam" id="PF22600"/>
    </source>
</evidence>
<dbReference type="SUPFAM" id="SSF81631">
    <property type="entry name" value="PAP/OAS1 substrate-binding domain"/>
    <property type="match status" value="1"/>
</dbReference>
<dbReference type="InterPro" id="IPR043519">
    <property type="entry name" value="NT_sf"/>
</dbReference>
<keyword evidence="4" id="KW-1185">Reference proteome</keyword>
<dbReference type="Gene3D" id="3.30.460.10">
    <property type="entry name" value="Beta Polymerase, domain 2"/>
    <property type="match status" value="1"/>
</dbReference>